<keyword evidence="1" id="KW-0472">Membrane</keyword>
<dbReference type="InterPro" id="IPR043993">
    <property type="entry name" value="T4SS_pilin"/>
</dbReference>
<proteinExistence type="predicted"/>
<keyword evidence="1" id="KW-0812">Transmembrane</keyword>
<reference evidence="2 3" key="1">
    <citation type="journal article" date="2016" name="Nat. Commun.">
        <title>Thousands of microbial genomes shed light on interconnected biogeochemical processes in an aquifer system.</title>
        <authorList>
            <person name="Anantharaman K."/>
            <person name="Brown C.T."/>
            <person name="Hug L.A."/>
            <person name="Sharon I."/>
            <person name="Castelle C.J."/>
            <person name="Probst A.J."/>
            <person name="Thomas B.C."/>
            <person name="Singh A."/>
            <person name="Wilkins M.J."/>
            <person name="Karaoz U."/>
            <person name="Brodie E.L."/>
            <person name="Williams K.H."/>
            <person name="Hubbard S.S."/>
            <person name="Banfield J.F."/>
        </authorList>
    </citation>
    <scope>NUCLEOTIDE SEQUENCE [LARGE SCALE GENOMIC DNA]</scope>
</reference>
<gene>
    <name evidence="2" type="ORF">A2751_01780</name>
</gene>
<comment type="caution">
    <text evidence="2">The sequence shown here is derived from an EMBL/GenBank/DDBJ whole genome shotgun (WGS) entry which is preliminary data.</text>
</comment>
<evidence type="ECO:0000313" key="2">
    <source>
        <dbReference type="EMBL" id="OGE77765.1"/>
    </source>
</evidence>
<evidence type="ECO:0000256" key="1">
    <source>
        <dbReference type="SAM" id="Phobius"/>
    </source>
</evidence>
<protein>
    <submittedName>
        <fullName evidence="2">Uncharacterized protein</fullName>
    </submittedName>
</protein>
<evidence type="ECO:0000313" key="3">
    <source>
        <dbReference type="Proteomes" id="UP000176864"/>
    </source>
</evidence>
<name>A0A1F5NJE2_9BACT</name>
<dbReference type="AlphaFoldDB" id="A0A1F5NJE2"/>
<keyword evidence="1" id="KW-1133">Transmembrane helix</keyword>
<dbReference type="Pfam" id="PF18895">
    <property type="entry name" value="T4SS_pilin"/>
    <property type="match status" value="1"/>
</dbReference>
<dbReference type="STRING" id="1817824.A2751_01780"/>
<feature type="transmembrane region" description="Helical" evidence="1">
    <location>
        <begin position="95"/>
        <end position="116"/>
    </location>
</feature>
<accession>A0A1F5NJE2</accession>
<dbReference type="EMBL" id="MFEK01000016">
    <property type="protein sequence ID" value="OGE77765.1"/>
    <property type="molecule type" value="Genomic_DNA"/>
</dbReference>
<dbReference type="Proteomes" id="UP000176864">
    <property type="component" value="Unassembled WGS sequence"/>
</dbReference>
<sequence length="132" mass="13708">MYLKQKLNNFAAGLVLAQQGILNDFFKNTIGSKFGFGSAGSSPATSQTFGQLIATVLQVLLLVAGSIAVVYLVVGGIKYILSRGNEEKVESAKSTMTAAVWGLVIIIMSFAIILIISEALIGGAPGTGVPTE</sequence>
<organism evidence="2 3">
    <name type="scientific">Candidatus Doudnabacteria bacterium RIFCSPHIGHO2_01_FULL_46_14</name>
    <dbReference type="NCBI Taxonomy" id="1817824"/>
    <lineage>
        <taxon>Bacteria</taxon>
        <taxon>Candidatus Doudnaibacteriota</taxon>
    </lineage>
</organism>
<feature type="transmembrane region" description="Helical" evidence="1">
    <location>
        <begin position="52"/>
        <end position="74"/>
    </location>
</feature>